<dbReference type="SMART" id="SM01091">
    <property type="entry name" value="CorC_HlyC"/>
    <property type="match status" value="1"/>
</dbReference>
<accession>A0A6J6E7A1</accession>
<evidence type="ECO:0000256" key="3">
    <source>
        <dbReference type="ARBA" id="ARBA00022692"/>
    </source>
</evidence>
<dbReference type="PROSITE" id="PS51846">
    <property type="entry name" value="CNNM"/>
    <property type="match status" value="1"/>
</dbReference>
<dbReference type="InterPro" id="IPR036318">
    <property type="entry name" value="FAD-bd_PCMH-like_sf"/>
</dbReference>
<reference evidence="11" key="1">
    <citation type="submission" date="2020-05" db="EMBL/GenBank/DDBJ databases">
        <authorList>
            <person name="Chiriac C."/>
            <person name="Salcher M."/>
            <person name="Ghai R."/>
            <person name="Kavagutti S V."/>
        </authorList>
    </citation>
    <scope>NUCLEOTIDE SEQUENCE</scope>
</reference>
<keyword evidence="7 8" id="KW-0472">Membrane</keyword>
<sequence length="438" mass="47429">MMFCIGLVLVLGTGVFVAAEFAMVNLDRSDLEARASRGERGLGLVIRGLRRTSTHLSSAQLGITLTTLLTGFIMEPAIVTMLLPLIEPWGWPMATLSSGATVIAVTFATLLSMLIGELIPKNFALAIPLRTAQLVMPLQMGFTTLFRPVVWTLNSSANKILRAVGIEPKEELSAARSADELASLVRRSAQAGKLEEDTATLLNRTLAFNELTASDVMTPRPRMAALNANDPTRAVLELSRTTGFSRFPVIDETLDDVVGIVHVKYALALPRDKRDEVPVSALMMTEPLRVPETMQLDSLMTELRGRGYQLAIVVDEYGGTAGIATLEDLVEELVGEVSDEHDKTRAGIVTARGVITFPGVLRPDEVKHRIGLEIPDEGPYETAAGYVMSELGEVPKVGDEVSTPDGTLTVVRMEGRRIDRIRFTPTPIAPSETPGGDK</sequence>
<dbReference type="Pfam" id="PF00571">
    <property type="entry name" value="CBS"/>
    <property type="match status" value="2"/>
</dbReference>
<dbReference type="InterPro" id="IPR046342">
    <property type="entry name" value="CBS_dom_sf"/>
</dbReference>
<feature type="domain" description="CBS" evidence="9">
    <location>
        <begin position="217"/>
        <end position="276"/>
    </location>
</feature>
<organism evidence="11">
    <name type="scientific">freshwater metagenome</name>
    <dbReference type="NCBI Taxonomy" id="449393"/>
    <lineage>
        <taxon>unclassified sequences</taxon>
        <taxon>metagenomes</taxon>
        <taxon>ecological metagenomes</taxon>
    </lineage>
</organism>
<keyword evidence="3 8" id="KW-0812">Transmembrane</keyword>
<feature type="domain" description="CNNM transmembrane" evidence="10">
    <location>
        <begin position="1"/>
        <end position="198"/>
    </location>
</feature>
<dbReference type="InterPro" id="IPR005170">
    <property type="entry name" value="Transptr-assoc_dom"/>
</dbReference>
<dbReference type="InterPro" id="IPR044751">
    <property type="entry name" value="Ion_transp-like_CBS"/>
</dbReference>
<dbReference type="Pfam" id="PF03471">
    <property type="entry name" value="CorC_HlyC"/>
    <property type="match status" value="1"/>
</dbReference>
<evidence type="ECO:0000256" key="6">
    <source>
        <dbReference type="ARBA" id="ARBA00023122"/>
    </source>
</evidence>
<dbReference type="SUPFAM" id="SSF56176">
    <property type="entry name" value="FAD-binding/transporter-associated domain-like"/>
    <property type="match status" value="1"/>
</dbReference>
<evidence type="ECO:0000256" key="5">
    <source>
        <dbReference type="ARBA" id="ARBA00022989"/>
    </source>
</evidence>
<evidence type="ECO:0000259" key="10">
    <source>
        <dbReference type="PROSITE" id="PS51846"/>
    </source>
</evidence>
<evidence type="ECO:0000313" key="11">
    <source>
        <dbReference type="EMBL" id="CAB4571155.1"/>
    </source>
</evidence>
<evidence type="ECO:0000256" key="2">
    <source>
        <dbReference type="ARBA" id="ARBA00022475"/>
    </source>
</evidence>
<keyword evidence="5 8" id="KW-1133">Transmembrane helix</keyword>
<protein>
    <submittedName>
        <fullName evidence="11">Unannotated protein</fullName>
    </submittedName>
</protein>
<feature type="domain" description="CBS" evidence="9">
    <location>
        <begin position="283"/>
        <end position="340"/>
    </location>
</feature>
<feature type="transmembrane region" description="Helical" evidence="8">
    <location>
        <begin position="61"/>
        <end position="86"/>
    </location>
</feature>
<dbReference type="Pfam" id="PF01595">
    <property type="entry name" value="CNNM"/>
    <property type="match status" value="1"/>
</dbReference>
<evidence type="ECO:0000256" key="8">
    <source>
        <dbReference type="SAM" id="Phobius"/>
    </source>
</evidence>
<dbReference type="InterPro" id="IPR016169">
    <property type="entry name" value="FAD-bd_PCMH_sub2"/>
</dbReference>
<dbReference type="InterPro" id="IPR051676">
    <property type="entry name" value="UPF0053_domain"/>
</dbReference>
<dbReference type="PROSITE" id="PS51371">
    <property type="entry name" value="CBS"/>
    <property type="match status" value="2"/>
</dbReference>
<feature type="transmembrane region" description="Helical" evidence="8">
    <location>
        <begin position="93"/>
        <end position="115"/>
    </location>
</feature>
<dbReference type="InterPro" id="IPR000644">
    <property type="entry name" value="CBS_dom"/>
</dbReference>
<evidence type="ECO:0000259" key="9">
    <source>
        <dbReference type="PROSITE" id="PS51371"/>
    </source>
</evidence>
<dbReference type="InterPro" id="IPR002550">
    <property type="entry name" value="CNNM"/>
</dbReference>
<dbReference type="GO" id="GO:0005886">
    <property type="term" value="C:plasma membrane"/>
    <property type="evidence" value="ECO:0007669"/>
    <property type="project" value="UniProtKB-SubCell"/>
</dbReference>
<dbReference type="GO" id="GO:0050660">
    <property type="term" value="F:flavin adenine dinucleotide binding"/>
    <property type="evidence" value="ECO:0007669"/>
    <property type="project" value="InterPro"/>
</dbReference>
<keyword evidence="6" id="KW-0129">CBS domain</keyword>
<dbReference type="SUPFAM" id="SSF54631">
    <property type="entry name" value="CBS-domain pair"/>
    <property type="match status" value="1"/>
</dbReference>
<dbReference type="PANTHER" id="PTHR43099">
    <property type="entry name" value="UPF0053 PROTEIN YRKA"/>
    <property type="match status" value="1"/>
</dbReference>
<evidence type="ECO:0000256" key="4">
    <source>
        <dbReference type="ARBA" id="ARBA00022737"/>
    </source>
</evidence>
<gene>
    <name evidence="11" type="ORF">UFOPK1591_01306</name>
</gene>
<dbReference type="FunFam" id="3.10.580.10:FF:000002">
    <property type="entry name" value="Magnesium/cobalt efflux protein CorC"/>
    <property type="match status" value="1"/>
</dbReference>
<dbReference type="CDD" id="cd04590">
    <property type="entry name" value="CBS_pair_CorC_HlyC_assoc"/>
    <property type="match status" value="1"/>
</dbReference>
<keyword evidence="4" id="KW-0677">Repeat</keyword>
<dbReference type="EMBL" id="CAEZTD010000128">
    <property type="protein sequence ID" value="CAB4571155.1"/>
    <property type="molecule type" value="Genomic_DNA"/>
</dbReference>
<name>A0A6J6E7A1_9ZZZZ</name>
<dbReference type="PANTHER" id="PTHR43099:SF6">
    <property type="entry name" value="UPF0053 PROTEIN RV1842C"/>
    <property type="match status" value="1"/>
</dbReference>
<dbReference type="Gene3D" id="3.10.580.10">
    <property type="entry name" value="CBS-domain"/>
    <property type="match status" value="1"/>
</dbReference>
<proteinExistence type="predicted"/>
<evidence type="ECO:0000256" key="7">
    <source>
        <dbReference type="ARBA" id="ARBA00023136"/>
    </source>
</evidence>
<keyword evidence="2" id="KW-1003">Cell membrane</keyword>
<dbReference type="Gene3D" id="3.30.465.10">
    <property type="match status" value="1"/>
</dbReference>
<evidence type="ECO:0000256" key="1">
    <source>
        <dbReference type="ARBA" id="ARBA00004651"/>
    </source>
</evidence>
<comment type="subcellular location">
    <subcellularLocation>
        <location evidence="1">Cell membrane</location>
        <topology evidence="1">Multi-pass membrane protein</topology>
    </subcellularLocation>
</comment>
<dbReference type="AlphaFoldDB" id="A0A6J6E7A1"/>